<proteinExistence type="predicted"/>
<dbReference type="AlphaFoldDB" id="A0A9D1JNP4"/>
<protein>
    <submittedName>
        <fullName evidence="1">DUF488 domain-containing protein</fullName>
    </submittedName>
</protein>
<organism evidence="1 2">
    <name type="scientific">Candidatus Scatousia excrementigallinarum</name>
    <dbReference type="NCBI Taxonomy" id="2840935"/>
    <lineage>
        <taxon>Bacteria</taxon>
        <taxon>Candidatus Scatousia</taxon>
    </lineage>
</organism>
<dbReference type="EMBL" id="DVIU01000217">
    <property type="protein sequence ID" value="HIS37158.1"/>
    <property type="molecule type" value="Genomic_DNA"/>
</dbReference>
<dbReference type="PANTHER" id="PTHR36849:SF1">
    <property type="entry name" value="CYTOPLASMIC PROTEIN"/>
    <property type="match status" value="1"/>
</dbReference>
<reference evidence="1" key="1">
    <citation type="submission" date="2020-10" db="EMBL/GenBank/DDBJ databases">
        <authorList>
            <person name="Gilroy R."/>
        </authorList>
    </citation>
    <scope>NUCLEOTIDE SEQUENCE</scope>
    <source>
        <strain evidence="1">6276</strain>
    </source>
</reference>
<name>A0A9D1JNP4_9BACT</name>
<evidence type="ECO:0000313" key="2">
    <source>
        <dbReference type="Proteomes" id="UP000823928"/>
    </source>
</evidence>
<dbReference type="Proteomes" id="UP000823928">
    <property type="component" value="Unassembled WGS sequence"/>
</dbReference>
<accession>A0A9D1JNP4</accession>
<sequence length="115" mass="13835">MKNLSIKRIYDTPSKNDGKRILIDRLWPRGIKKEDAHLDLWMKDIAPSNELREWFGHKPERFKEFSQRYKTELKTHMDDIKQIKDILETHNVTLLYAAKDTEHNQAVVLKEYLEK</sequence>
<dbReference type="Pfam" id="PF22752">
    <property type="entry name" value="DUF488-N3i"/>
    <property type="match status" value="1"/>
</dbReference>
<reference evidence="1" key="2">
    <citation type="journal article" date="2021" name="PeerJ">
        <title>Extensive microbial diversity within the chicken gut microbiome revealed by metagenomics and culture.</title>
        <authorList>
            <person name="Gilroy R."/>
            <person name="Ravi A."/>
            <person name="Getino M."/>
            <person name="Pursley I."/>
            <person name="Horton D.L."/>
            <person name="Alikhan N.F."/>
            <person name="Baker D."/>
            <person name="Gharbi K."/>
            <person name="Hall N."/>
            <person name="Watson M."/>
            <person name="Adriaenssens E.M."/>
            <person name="Foster-Nyarko E."/>
            <person name="Jarju S."/>
            <person name="Secka A."/>
            <person name="Antonio M."/>
            <person name="Oren A."/>
            <person name="Chaudhuri R.R."/>
            <person name="La Ragione R."/>
            <person name="Hildebrand F."/>
            <person name="Pallen M.J."/>
        </authorList>
    </citation>
    <scope>NUCLEOTIDE SEQUENCE</scope>
    <source>
        <strain evidence="1">6276</strain>
    </source>
</reference>
<gene>
    <name evidence="1" type="ORF">IAC10_11120</name>
</gene>
<comment type="caution">
    <text evidence="1">The sequence shown here is derived from an EMBL/GenBank/DDBJ whole genome shotgun (WGS) entry which is preliminary data.</text>
</comment>
<dbReference type="InterPro" id="IPR052552">
    <property type="entry name" value="YeaO-like"/>
</dbReference>
<dbReference type="PANTHER" id="PTHR36849">
    <property type="entry name" value="CYTOPLASMIC PROTEIN-RELATED"/>
    <property type="match status" value="1"/>
</dbReference>
<evidence type="ECO:0000313" key="1">
    <source>
        <dbReference type="EMBL" id="HIS37158.1"/>
    </source>
</evidence>